<evidence type="ECO:0000256" key="1">
    <source>
        <dbReference type="ARBA" id="ARBA00007921"/>
    </source>
</evidence>
<dbReference type="PANTHER" id="PTHR42698">
    <property type="entry name" value="GTPASE ERA"/>
    <property type="match status" value="1"/>
</dbReference>
<accession>A0A8J4STB6</accession>
<comment type="caution">
    <text evidence="6">The sequence shown here is derived from an EMBL/GenBank/DDBJ whole genome shotgun (WGS) entry which is preliminary data.</text>
</comment>
<protein>
    <recommendedName>
        <fullName evidence="2">GTPase Era, mitochondrial</fullName>
    </recommendedName>
    <alternativeName>
        <fullName evidence="3">ERA-like protein 1</fullName>
    </alternativeName>
</protein>
<evidence type="ECO:0000256" key="2">
    <source>
        <dbReference type="ARBA" id="ARBA00019149"/>
    </source>
</evidence>
<evidence type="ECO:0000313" key="7">
    <source>
        <dbReference type="Proteomes" id="UP000748531"/>
    </source>
</evidence>
<dbReference type="NCBIfam" id="TIGR00231">
    <property type="entry name" value="small_GTP"/>
    <property type="match status" value="1"/>
</dbReference>
<dbReference type="EMBL" id="LUCH01006185">
    <property type="protein sequence ID" value="KAF5397496.1"/>
    <property type="molecule type" value="Genomic_DNA"/>
</dbReference>
<name>A0A8J4STB6_9TREM</name>
<dbReference type="OrthoDB" id="8954335at2759"/>
<evidence type="ECO:0000256" key="3">
    <source>
        <dbReference type="ARBA" id="ARBA00030975"/>
    </source>
</evidence>
<dbReference type="GO" id="GO:0043024">
    <property type="term" value="F:ribosomal small subunit binding"/>
    <property type="evidence" value="ECO:0007669"/>
    <property type="project" value="TreeGrafter"/>
</dbReference>
<dbReference type="AlphaFoldDB" id="A0A8J4STB6"/>
<keyword evidence="7" id="KW-1185">Reference proteome</keyword>
<dbReference type="InterPro" id="IPR005662">
    <property type="entry name" value="GTPase_Era-like"/>
</dbReference>
<organism evidence="6 7">
    <name type="scientific">Paragonimus heterotremus</name>
    <dbReference type="NCBI Taxonomy" id="100268"/>
    <lineage>
        <taxon>Eukaryota</taxon>
        <taxon>Metazoa</taxon>
        <taxon>Spiralia</taxon>
        <taxon>Lophotrochozoa</taxon>
        <taxon>Platyhelminthes</taxon>
        <taxon>Trematoda</taxon>
        <taxon>Digenea</taxon>
        <taxon>Plagiorchiida</taxon>
        <taxon>Troglotremata</taxon>
        <taxon>Troglotrematidae</taxon>
        <taxon>Paragonimus</taxon>
    </lineage>
</organism>
<comment type="similarity">
    <text evidence="1">Belongs to the TRAFAC class TrmE-Era-EngA-EngB-Septin-like GTPase superfamily. Era GTPase family.</text>
</comment>
<gene>
    <name evidence="6" type="ORF">PHET_09371</name>
</gene>
<proteinExistence type="inferred from homology"/>
<dbReference type="GO" id="GO:0005759">
    <property type="term" value="C:mitochondrial matrix"/>
    <property type="evidence" value="ECO:0007669"/>
    <property type="project" value="TreeGrafter"/>
</dbReference>
<dbReference type="InterPro" id="IPR006073">
    <property type="entry name" value="GTP-bd"/>
</dbReference>
<dbReference type="PANTHER" id="PTHR42698:SF1">
    <property type="entry name" value="GTPASE ERA, MITOCHONDRIAL"/>
    <property type="match status" value="1"/>
</dbReference>
<dbReference type="InterPro" id="IPR027417">
    <property type="entry name" value="P-loop_NTPase"/>
</dbReference>
<sequence length="548" mass="61443">MQFKVLSFSRAIRYYFFMQNGTMGRAQRHLPASLSLRFNSTSMCLSPNLGKLAASVPATKSEYLQKLLIQQPKTPTDARVLKIAVIGCVNAGKSSLVNMLIKWRVCAVAGKAHTTRSKQMAALMQDNVQLVFVDLPGLVNGGKACKFNLEKSFMRDPHSACFDSDLILVVVDVTHPRSRQELDPEIVKALHYFEGKESVLVLNKIDKAKSDPTRLLEVTRRLTRGVVHNRMSHTDAYMARFQRRAKLSPLVAYLRPPSELIAAHLPQVCHDQANKLLAHLAALQAELENPQLHIPLENSVRLITSGMTDCDSVGDGSVALQSPSPEDPINLPRSFVEQTDDQSFVAGMRPDTTRLVTEVEQMAIDDYFTTYTPQTQSEVDSRNERTDLEPDCDLVDTTPTECETSLETANTEDAYFQPLLETLKQQLMLKTASPEEVAARRKRWLEVSLAVKGVTDWTGFSEVFMVSSATGDGVDRLRVRSLMSVTFRHSITVPKQRNDVIDFFIKPRMLEAFYCCLCDNCQTLYCYLPTYTATLSRWSGLCTVLILC</sequence>
<evidence type="ECO:0000259" key="5">
    <source>
        <dbReference type="Pfam" id="PF01926"/>
    </source>
</evidence>
<dbReference type="SUPFAM" id="SSF52540">
    <property type="entry name" value="P-loop containing nucleoside triphosphate hydrolases"/>
    <property type="match status" value="1"/>
</dbReference>
<dbReference type="Gene3D" id="3.40.50.300">
    <property type="entry name" value="P-loop containing nucleotide triphosphate hydrolases"/>
    <property type="match status" value="1"/>
</dbReference>
<dbReference type="FunFam" id="3.40.50.300:FF:002220">
    <property type="entry name" value="GTPase Era, mitochondrial"/>
    <property type="match status" value="1"/>
</dbReference>
<feature type="region of interest" description="Disordered" evidence="4">
    <location>
        <begin position="372"/>
        <end position="393"/>
    </location>
</feature>
<dbReference type="GO" id="GO:0000028">
    <property type="term" value="P:ribosomal small subunit assembly"/>
    <property type="evidence" value="ECO:0007669"/>
    <property type="project" value="TreeGrafter"/>
</dbReference>
<dbReference type="Proteomes" id="UP000748531">
    <property type="component" value="Unassembled WGS sequence"/>
</dbReference>
<feature type="domain" description="G" evidence="5">
    <location>
        <begin position="82"/>
        <end position="204"/>
    </location>
</feature>
<evidence type="ECO:0000256" key="4">
    <source>
        <dbReference type="SAM" id="MobiDB-lite"/>
    </source>
</evidence>
<feature type="compositionally biased region" description="Basic and acidic residues" evidence="4">
    <location>
        <begin position="379"/>
        <end position="388"/>
    </location>
</feature>
<dbReference type="Pfam" id="PF01926">
    <property type="entry name" value="MMR_HSR1"/>
    <property type="match status" value="1"/>
</dbReference>
<dbReference type="GO" id="GO:0019843">
    <property type="term" value="F:rRNA binding"/>
    <property type="evidence" value="ECO:0007669"/>
    <property type="project" value="TreeGrafter"/>
</dbReference>
<reference evidence="6" key="1">
    <citation type="submission" date="2019-05" db="EMBL/GenBank/DDBJ databases">
        <title>Annotation for the trematode Paragonimus heterotremus.</title>
        <authorList>
            <person name="Choi Y.-J."/>
        </authorList>
    </citation>
    <scope>NUCLEOTIDE SEQUENCE</scope>
    <source>
        <strain evidence="6">LC</strain>
    </source>
</reference>
<dbReference type="GO" id="GO:0005525">
    <property type="term" value="F:GTP binding"/>
    <property type="evidence" value="ECO:0007669"/>
    <property type="project" value="InterPro"/>
</dbReference>
<dbReference type="InterPro" id="IPR005225">
    <property type="entry name" value="Small_GTP-bd"/>
</dbReference>
<evidence type="ECO:0000313" key="6">
    <source>
        <dbReference type="EMBL" id="KAF5397496.1"/>
    </source>
</evidence>